<reference evidence="1 2" key="1">
    <citation type="journal article" date="2016" name="Mol. Biol. Evol.">
        <title>Comparative Genomics of Early-Diverging Mushroom-Forming Fungi Provides Insights into the Origins of Lignocellulose Decay Capabilities.</title>
        <authorList>
            <person name="Nagy L.G."/>
            <person name="Riley R."/>
            <person name="Tritt A."/>
            <person name="Adam C."/>
            <person name="Daum C."/>
            <person name="Floudas D."/>
            <person name="Sun H."/>
            <person name="Yadav J.S."/>
            <person name="Pangilinan J."/>
            <person name="Larsson K.H."/>
            <person name="Matsuura K."/>
            <person name="Barry K."/>
            <person name="Labutti K."/>
            <person name="Kuo R."/>
            <person name="Ohm R.A."/>
            <person name="Bhattacharya S.S."/>
            <person name="Shirouzu T."/>
            <person name="Yoshinaga Y."/>
            <person name="Martin F.M."/>
            <person name="Grigoriev I.V."/>
            <person name="Hibbett D.S."/>
        </authorList>
    </citation>
    <scope>NUCLEOTIDE SEQUENCE [LARGE SCALE GENOMIC DNA]</scope>
    <source>
        <strain evidence="1 2">HHB12029</strain>
    </source>
</reference>
<dbReference type="Gene3D" id="1.20.1280.50">
    <property type="match status" value="1"/>
</dbReference>
<name>A0A165P8W1_EXIGL</name>
<dbReference type="InterPro" id="IPR036047">
    <property type="entry name" value="F-box-like_dom_sf"/>
</dbReference>
<dbReference type="SUPFAM" id="SSF81383">
    <property type="entry name" value="F-box domain"/>
    <property type="match status" value="1"/>
</dbReference>
<sequence length="549" mass="61233">MASASTDDGGLAMETVLAEFENSALSVFRTARENTHALESRNSIETLVSALQDLLRITLVPELRAYNAGQLTRLGLPDEIWCMVWDQLSMFGCVAISQVCHHWRELAIGSPRLWLAPHFFSCSHSSGCACTSCTALDVAGINPRNHTGPTNFELVTHILERRTANLPLRVHLTVVAAWTDRNAVAHLSYTLTDYAHRLVELSFVTEDTSIPREFMIHCVELPALRSFVCRNLDSGAHDSEGLFDEPISLPALEYLEMDGPIHNRGFPPWEARLSFSFVHTLRVFVWDPVQLNADVAACPAVERLILTVHPNFQAPRDLLDADQARVRSIEDVRICLDVPDAEAIMSLVENPERAAMVIDMKDTMWYGIPVVCSGLEIFRDLGSPTTFSCLVLDEDAQPLRISILLRQGDERYRELRARRPPVICRIWNYIHTSSLVNLVVGWSIWTSLFPDEHLSFPALRHIEFVVVTPSVMFGGSLPLTLPVPAMLETLRFTKPEGSVALIDAEGLVAFVSALRRDGPLLHLVALRNVTPIDPSVSFEGISERFEVTA</sequence>
<proteinExistence type="predicted"/>
<organism evidence="1 2">
    <name type="scientific">Exidia glandulosa HHB12029</name>
    <dbReference type="NCBI Taxonomy" id="1314781"/>
    <lineage>
        <taxon>Eukaryota</taxon>
        <taxon>Fungi</taxon>
        <taxon>Dikarya</taxon>
        <taxon>Basidiomycota</taxon>
        <taxon>Agaricomycotina</taxon>
        <taxon>Agaricomycetes</taxon>
        <taxon>Auriculariales</taxon>
        <taxon>Exidiaceae</taxon>
        <taxon>Exidia</taxon>
    </lineage>
</organism>
<evidence type="ECO:0008006" key="3">
    <source>
        <dbReference type="Google" id="ProtNLM"/>
    </source>
</evidence>
<gene>
    <name evidence="1" type="ORF">EXIGLDRAFT_760419</name>
</gene>
<dbReference type="Proteomes" id="UP000077266">
    <property type="component" value="Unassembled WGS sequence"/>
</dbReference>
<dbReference type="EMBL" id="KV425891">
    <property type="protein sequence ID" value="KZW01812.1"/>
    <property type="molecule type" value="Genomic_DNA"/>
</dbReference>
<accession>A0A165P8W1</accession>
<evidence type="ECO:0000313" key="1">
    <source>
        <dbReference type="EMBL" id="KZW01812.1"/>
    </source>
</evidence>
<protein>
    <recommendedName>
        <fullName evidence="3">F-box domain-containing protein</fullName>
    </recommendedName>
</protein>
<dbReference type="OrthoDB" id="2269034at2759"/>
<evidence type="ECO:0000313" key="2">
    <source>
        <dbReference type="Proteomes" id="UP000077266"/>
    </source>
</evidence>
<dbReference type="InParanoid" id="A0A165P8W1"/>
<dbReference type="AlphaFoldDB" id="A0A165P8W1"/>
<keyword evidence="2" id="KW-1185">Reference proteome</keyword>